<dbReference type="EMBL" id="CP042997">
    <property type="protein sequence ID" value="QEH35142.1"/>
    <property type="molecule type" value="Genomic_DNA"/>
</dbReference>
<evidence type="ECO:0000313" key="2">
    <source>
        <dbReference type="EMBL" id="QEH35142.1"/>
    </source>
</evidence>
<dbReference type="Proteomes" id="UP000324233">
    <property type="component" value="Chromosome"/>
</dbReference>
<organism evidence="2 3">
    <name type="scientific">Aquisphaera giovannonii</name>
    <dbReference type="NCBI Taxonomy" id="406548"/>
    <lineage>
        <taxon>Bacteria</taxon>
        <taxon>Pseudomonadati</taxon>
        <taxon>Planctomycetota</taxon>
        <taxon>Planctomycetia</taxon>
        <taxon>Isosphaerales</taxon>
        <taxon>Isosphaeraceae</taxon>
        <taxon>Aquisphaera</taxon>
    </lineage>
</organism>
<dbReference type="Pfam" id="PF01402">
    <property type="entry name" value="RHH_1"/>
    <property type="match status" value="1"/>
</dbReference>
<accession>A0A5B9W3I0</accession>
<protein>
    <submittedName>
        <fullName evidence="2">Ribbon-helix-helix protein, copG family</fullName>
    </submittedName>
</protein>
<dbReference type="GO" id="GO:0006355">
    <property type="term" value="P:regulation of DNA-templated transcription"/>
    <property type="evidence" value="ECO:0007669"/>
    <property type="project" value="InterPro"/>
</dbReference>
<dbReference type="RefSeq" id="WP_148594975.1">
    <property type="nucleotide sequence ID" value="NZ_CP042997.1"/>
</dbReference>
<proteinExistence type="predicted"/>
<dbReference type="InterPro" id="IPR010985">
    <property type="entry name" value="Ribbon_hlx_hlx"/>
</dbReference>
<sequence length="65" mass="7741">MDTFTIELPEEQARRLREQAEEAGVTPEEMLRFTIQEWLTRPGQDFARAAAYVLQKNRELYRRLA</sequence>
<keyword evidence="3" id="KW-1185">Reference proteome</keyword>
<dbReference type="OrthoDB" id="292346at2"/>
<dbReference type="SUPFAM" id="SSF47598">
    <property type="entry name" value="Ribbon-helix-helix"/>
    <property type="match status" value="1"/>
</dbReference>
<name>A0A5B9W3I0_9BACT</name>
<evidence type="ECO:0000259" key="1">
    <source>
        <dbReference type="Pfam" id="PF01402"/>
    </source>
</evidence>
<feature type="domain" description="Ribbon-helix-helix protein CopG" evidence="1">
    <location>
        <begin position="4"/>
        <end position="41"/>
    </location>
</feature>
<dbReference type="KEGG" id="agv:OJF2_36870"/>
<evidence type="ECO:0000313" key="3">
    <source>
        <dbReference type="Proteomes" id="UP000324233"/>
    </source>
</evidence>
<reference evidence="2 3" key="1">
    <citation type="submission" date="2019-08" db="EMBL/GenBank/DDBJ databases">
        <title>Deep-cultivation of Planctomycetes and their phenomic and genomic characterization uncovers novel biology.</title>
        <authorList>
            <person name="Wiegand S."/>
            <person name="Jogler M."/>
            <person name="Boedeker C."/>
            <person name="Pinto D."/>
            <person name="Vollmers J."/>
            <person name="Rivas-Marin E."/>
            <person name="Kohn T."/>
            <person name="Peeters S.H."/>
            <person name="Heuer A."/>
            <person name="Rast P."/>
            <person name="Oberbeckmann S."/>
            <person name="Bunk B."/>
            <person name="Jeske O."/>
            <person name="Meyerdierks A."/>
            <person name="Storesund J.E."/>
            <person name="Kallscheuer N."/>
            <person name="Luecker S."/>
            <person name="Lage O.M."/>
            <person name="Pohl T."/>
            <person name="Merkel B.J."/>
            <person name="Hornburger P."/>
            <person name="Mueller R.-W."/>
            <person name="Bruemmer F."/>
            <person name="Labrenz M."/>
            <person name="Spormann A.M."/>
            <person name="Op den Camp H."/>
            <person name="Overmann J."/>
            <person name="Amann R."/>
            <person name="Jetten M.S.M."/>
            <person name="Mascher T."/>
            <person name="Medema M.H."/>
            <person name="Devos D.P."/>
            <person name="Kaster A.-K."/>
            <person name="Ovreas L."/>
            <person name="Rohde M."/>
            <person name="Galperin M.Y."/>
            <person name="Jogler C."/>
        </authorList>
    </citation>
    <scope>NUCLEOTIDE SEQUENCE [LARGE SCALE GENOMIC DNA]</scope>
    <source>
        <strain evidence="2 3">OJF2</strain>
    </source>
</reference>
<dbReference type="InterPro" id="IPR002145">
    <property type="entry name" value="CopG"/>
</dbReference>
<dbReference type="AlphaFoldDB" id="A0A5B9W3I0"/>
<gene>
    <name evidence="2" type="ORF">OJF2_36870</name>
</gene>